<dbReference type="GO" id="GO:1990904">
    <property type="term" value="C:ribonucleoprotein complex"/>
    <property type="evidence" value="ECO:0007669"/>
    <property type="project" value="TreeGrafter"/>
</dbReference>
<gene>
    <name evidence="3" type="ORF">FSP39_004772</name>
</gene>
<dbReference type="EMBL" id="VSWD01000008">
    <property type="protein sequence ID" value="KAK3094671.1"/>
    <property type="molecule type" value="Genomic_DNA"/>
</dbReference>
<proteinExistence type="predicted"/>
<protein>
    <recommendedName>
        <fullName evidence="2">Ribosomal protein eL8/eL30/eS12/Gadd45 domain-containing protein</fullName>
    </recommendedName>
</protein>
<dbReference type="GO" id="GO:0001514">
    <property type="term" value="P:selenocysteine incorporation"/>
    <property type="evidence" value="ECO:0007669"/>
    <property type="project" value="UniProtKB-ARBA"/>
</dbReference>
<dbReference type="GO" id="GO:0003730">
    <property type="term" value="F:mRNA 3'-UTR binding"/>
    <property type="evidence" value="ECO:0007669"/>
    <property type="project" value="TreeGrafter"/>
</dbReference>
<feature type="compositionally biased region" description="Polar residues" evidence="1">
    <location>
        <begin position="690"/>
        <end position="706"/>
    </location>
</feature>
<feature type="compositionally biased region" description="Acidic residues" evidence="1">
    <location>
        <begin position="670"/>
        <end position="680"/>
    </location>
</feature>
<evidence type="ECO:0000313" key="3">
    <source>
        <dbReference type="EMBL" id="KAK3094671.1"/>
    </source>
</evidence>
<name>A0AA88YDS9_PINIB</name>
<feature type="compositionally biased region" description="Basic and acidic residues" evidence="1">
    <location>
        <begin position="85"/>
        <end position="102"/>
    </location>
</feature>
<feature type="compositionally biased region" description="Acidic residues" evidence="1">
    <location>
        <begin position="509"/>
        <end position="520"/>
    </location>
</feature>
<feature type="region of interest" description="Disordered" evidence="1">
    <location>
        <begin position="1"/>
        <end position="20"/>
    </location>
</feature>
<organism evidence="3 4">
    <name type="scientific">Pinctada imbricata</name>
    <name type="common">Atlantic pearl-oyster</name>
    <name type="synonym">Pinctada martensii</name>
    <dbReference type="NCBI Taxonomy" id="66713"/>
    <lineage>
        <taxon>Eukaryota</taxon>
        <taxon>Metazoa</taxon>
        <taxon>Spiralia</taxon>
        <taxon>Lophotrochozoa</taxon>
        <taxon>Mollusca</taxon>
        <taxon>Bivalvia</taxon>
        <taxon>Autobranchia</taxon>
        <taxon>Pteriomorphia</taxon>
        <taxon>Pterioida</taxon>
        <taxon>Pterioidea</taxon>
        <taxon>Pteriidae</taxon>
        <taxon>Pinctada</taxon>
    </lineage>
</organism>
<feature type="domain" description="Ribosomal protein eL8/eL30/eS12/Gadd45" evidence="2">
    <location>
        <begin position="290"/>
        <end position="384"/>
    </location>
</feature>
<reference evidence="3" key="1">
    <citation type="submission" date="2019-08" db="EMBL/GenBank/DDBJ databases">
        <title>The improved chromosome-level genome for the pearl oyster Pinctada fucata martensii using PacBio sequencing and Hi-C.</title>
        <authorList>
            <person name="Zheng Z."/>
        </authorList>
    </citation>
    <scope>NUCLEOTIDE SEQUENCE</scope>
    <source>
        <strain evidence="3">ZZ-2019</strain>
        <tissue evidence="3">Adductor muscle</tissue>
    </source>
</reference>
<dbReference type="AlphaFoldDB" id="A0AA88YDS9"/>
<dbReference type="InterPro" id="IPR029064">
    <property type="entry name" value="Ribosomal_eL30-like_sf"/>
</dbReference>
<evidence type="ECO:0000256" key="1">
    <source>
        <dbReference type="SAM" id="MobiDB-lite"/>
    </source>
</evidence>
<evidence type="ECO:0000259" key="2">
    <source>
        <dbReference type="Pfam" id="PF01248"/>
    </source>
</evidence>
<dbReference type="Proteomes" id="UP001186944">
    <property type="component" value="Unassembled WGS sequence"/>
</dbReference>
<feature type="region of interest" description="Disordered" evidence="1">
    <location>
        <begin position="648"/>
        <end position="774"/>
    </location>
</feature>
<dbReference type="GO" id="GO:0035368">
    <property type="term" value="F:selenocysteine insertion sequence binding"/>
    <property type="evidence" value="ECO:0007669"/>
    <property type="project" value="InterPro"/>
</dbReference>
<dbReference type="InterPro" id="IPR040051">
    <property type="entry name" value="SECISBP2"/>
</dbReference>
<feature type="region of interest" description="Disordered" evidence="1">
    <location>
        <begin position="42"/>
        <end position="150"/>
    </location>
</feature>
<dbReference type="SUPFAM" id="SSF55315">
    <property type="entry name" value="L30e-like"/>
    <property type="match status" value="1"/>
</dbReference>
<evidence type="ECO:0000313" key="4">
    <source>
        <dbReference type="Proteomes" id="UP001186944"/>
    </source>
</evidence>
<dbReference type="Gene3D" id="3.30.1330.30">
    <property type="match status" value="1"/>
</dbReference>
<dbReference type="PANTHER" id="PTHR13284">
    <property type="entry name" value="GH01354P"/>
    <property type="match status" value="1"/>
</dbReference>
<feature type="compositionally biased region" description="Basic and acidic residues" evidence="1">
    <location>
        <begin position="608"/>
        <end position="617"/>
    </location>
</feature>
<feature type="region of interest" description="Disordered" evidence="1">
    <location>
        <begin position="508"/>
        <end position="555"/>
    </location>
</feature>
<accession>A0AA88YDS9</accession>
<feature type="compositionally biased region" description="Low complexity" evidence="1">
    <location>
        <begin position="731"/>
        <end position="743"/>
    </location>
</feature>
<feature type="region of interest" description="Disordered" evidence="1">
    <location>
        <begin position="608"/>
        <end position="632"/>
    </location>
</feature>
<dbReference type="Pfam" id="PF01248">
    <property type="entry name" value="Ribosomal_L7Ae"/>
    <property type="match status" value="1"/>
</dbReference>
<sequence>MVSKAKSSKRRRRRQEMLQKAADEELAEISLEQQMLRELNLKPKQKGFGKEAQTPGILKVNQQPQASGKKSKQAVSLDLSAMIDALEKKKTDVPKKSTDQKVGKKRITSKTEEKQPGLGHNLLDSSAPTKRGKERENPKPKKPSSLKKVILKEREEKKKLKLLDDSESHNSGSLGLGIVCGNESDLSQDGMSIKSMNEYSCVGTPASNDLSPISQTSPISMSPLSPGVSPQSSEVNSPIAGIIGKEVRMKIHSRRFREYCNQVLNKDIDNCCTELLKDLVRFQDRMYHKDPTKAKSKRRIVLGLREVTKHLKLRKIKCVIISPNLEKIQSKGGLDDALNNILNLCNEQNTPFVFALGRRALGRACAKLVPVSVVGIFNYEGSNENFTRLMELSEQARQSYKEMVSVIEKEIRDYPTLGAAAAVPHIYAHMGHSRTPSGASVLSFTSSILSEPISENYPHSEPETDSKGYEIVKEDSSIDNLNKVAHLKMRGVGMQELKSKMIYPSVNVDIDDGNEADTEEYEQRRRNGQGRLPSTEDYSRDEDSEGSSEEGSDTVKALPHIDSIHSSMQELNTEILSQNSGRTYECDAISTHSSRTLGDGSSTILADAGERSRHDTPKSAGSPSSTLQRGKVIDAERIQNWVHQTQSRLENLQQSQEDSDDSSDTGSDSDTNDNVEDIDTNSEHIKPHSDGQSQSNTSQDEQSNKGVGSHHSVKHKESDLDSTARGAQLDNTSSAYSTNTSTSRQESVQNHLPSIEEGSELTESEVSLEHKTTSVDVEEVEIAINT</sequence>
<dbReference type="InterPro" id="IPR004038">
    <property type="entry name" value="Ribosomal_eL8/eL30/eS12/Gad45"/>
</dbReference>
<feature type="compositionally biased region" description="Acidic residues" evidence="1">
    <location>
        <begin position="539"/>
        <end position="552"/>
    </location>
</feature>
<dbReference type="FunFam" id="3.30.1330.30:FF:000004">
    <property type="entry name" value="selenocysteine insertion sequence-binding protein 2"/>
    <property type="match status" value="1"/>
</dbReference>
<feature type="compositionally biased region" description="Basic residues" evidence="1">
    <location>
        <begin position="1"/>
        <end position="14"/>
    </location>
</feature>
<dbReference type="GO" id="GO:0005739">
    <property type="term" value="C:mitochondrion"/>
    <property type="evidence" value="ECO:0007669"/>
    <property type="project" value="TreeGrafter"/>
</dbReference>
<comment type="caution">
    <text evidence="3">The sequence shown here is derived from an EMBL/GenBank/DDBJ whole genome shotgun (WGS) entry which is preliminary data.</text>
</comment>
<dbReference type="GO" id="GO:0043021">
    <property type="term" value="F:ribonucleoprotein complex binding"/>
    <property type="evidence" value="ECO:0007669"/>
    <property type="project" value="TreeGrafter"/>
</dbReference>
<dbReference type="PANTHER" id="PTHR13284:SF4">
    <property type="entry name" value="C2H2-TYPE DOMAIN-CONTAINING PROTEIN"/>
    <property type="match status" value="1"/>
</dbReference>
<keyword evidence="4" id="KW-1185">Reference proteome</keyword>
<feature type="compositionally biased region" description="Polar residues" evidence="1">
    <location>
        <begin position="619"/>
        <end position="628"/>
    </location>
</feature>